<comment type="caution">
    <text evidence="5">The sequence shown here is derived from an EMBL/GenBank/DDBJ whole genome shotgun (WGS) entry which is preliminary data.</text>
</comment>
<dbReference type="Gene3D" id="2.40.10.10">
    <property type="entry name" value="Trypsin-like serine proteases"/>
    <property type="match status" value="1"/>
</dbReference>
<feature type="domain" description="Beta/gamma crystallin 'Greek key'" evidence="4">
    <location>
        <begin position="306"/>
        <end position="347"/>
    </location>
</feature>
<dbReference type="AlphaFoldDB" id="A0A150SMY9"/>
<evidence type="ECO:0000256" key="1">
    <source>
        <dbReference type="ARBA" id="ARBA00009646"/>
    </source>
</evidence>
<dbReference type="InterPro" id="IPR011024">
    <property type="entry name" value="G_crystallin-like"/>
</dbReference>
<evidence type="ECO:0008006" key="7">
    <source>
        <dbReference type="Google" id="ProtNLM"/>
    </source>
</evidence>
<gene>
    <name evidence="5" type="ORF">BE17_25090</name>
</gene>
<dbReference type="Pfam" id="PF00030">
    <property type="entry name" value="Crystall"/>
    <property type="match status" value="1"/>
</dbReference>
<feature type="domain" description="Peptidase S1" evidence="3">
    <location>
        <begin position="21"/>
        <end position="224"/>
    </location>
</feature>
<dbReference type="InterPro" id="IPR001254">
    <property type="entry name" value="Trypsin_dom"/>
</dbReference>
<evidence type="ECO:0000313" key="5">
    <source>
        <dbReference type="EMBL" id="KYF93813.1"/>
    </source>
</evidence>
<dbReference type="PROSITE" id="PS50915">
    <property type="entry name" value="CRYSTALLIN_BETA_GAMMA"/>
    <property type="match status" value="2"/>
</dbReference>
<dbReference type="InterPro" id="IPR001314">
    <property type="entry name" value="Peptidase_S1A"/>
</dbReference>
<evidence type="ECO:0000259" key="3">
    <source>
        <dbReference type="PROSITE" id="PS50240"/>
    </source>
</evidence>
<keyword evidence="2" id="KW-0677">Repeat</keyword>
<dbReference type="SMART" id="SM00247">
    <property type="entry name" value="XTALbg"/>
    <property type="match status" value="2"/>
</dbReference>
<dbReference type="SUPFAM" id="SSF50494">
    <property type="entry name" value="Trypsin-like serine proteases"/>
    <property type="match status" value="1"/>
</dbReference>
<organism evidence="5 6">
    <name type="scientific">Sorangium cellulosum</name>
    <name type="common">Polyangium cellulosum</name>
    <dbReference type="NCBI Taxonomy" id="56"/>
    <lineage>
        <taxon>Bacteria</taxon>
        <taxon>Pseudomonadati</taxon>
        <taxon>Myxococcota</taxon>
        <taxon>Polyangia</taxon>
        <taxon>Polyangiales</taxon>
        <taxon>Polyangiaceae</taxon>
        <taxon>Sorangium</taxon>
    </lineage>
</organism>
<dbReference type="InterPro" id="IPR001064">
    <property type="entry name" value="Beta/gamma_crystallin"/>
</dbReference>
<evidence type="ECO:0000256" key="2">
    <source>
        <dbReference type="ARBA" id="ARBA00022737"/>
    </source>
</evidence>
<dbReference type="SUPFAM" id="SSF49695">
    <property type="entry name" value="gamma-Crystallin-like"/>
    <property type="match status" value="2"/>
</dbReference>
<protein>
    <recommendedName>
        <fullName evidence="7">Peptidase S1 domain-containing protein</fullName>
    </recommendedName>
</protein>
<sequence length="471" mass="49845">MAACVAEPGDVEGVQEASSEIIDGTVVGDDTFGVVTFGGCSSTIIMDRWLLTAEHCIDEEWQTNPGGLVARLNTGSETIKADRVVLHPTLDIALVHLESAFRHPVTGAIFSNPIYFGSNESLVGETLDCYGYGYNTVNGQGFGTLRHAALPISSVEGDGYRMEQNGAGQMKWQGDSGGPCSITKGGVKYVTGAASYCYPGVGEIVACVDTGAEAFRDWAYAVMGAQAAVYSDADYQGPFQVLQPGSHDVDQLGIPNDELSSLRLPEGWTAQLWEDAGFQGAQVTYQSSQTDVGAFNDRTSSVVVTGGVQIFEHSDYAGARQVLSPGKYDVGALTIGNNALSSIRVPANWRVTLHKNSGFGGAKLVVHGGEIALLDDAWNDEVSSIVVEEPVVAYADESFSGRAALLWPGIYDLSELGLADDTLSSLRVPAGYGVTVWENGDFSGASFEVLESTASLGVNNDRGSSLEVFQR</sequence>
<evidence type="ECO:0000259" key="4">
    <source>
        <dbReference type="PROSITE" id="PS50915"/>
    </source>
</evidence>
<accession>A0A150SMY9</accession>
<proteinExistence type="inferred from homology"/>
<dbReference type="Proteomes" id="UP000075635">
    <property type="component" value="Unassembled WGS sequence"/>
</dbReference>
<dbReference type="EMBL" id="JEMB01000787">
    <property type="protein sequence ID" value="KYF93813.1"/>
    <property type="molecule type" value="Genomic_DNA"/>
</dbReference>
<dbReference type="InterPro" id="IPR043504">
    <property type="entry name" value="Peptidase_S1_PA_chymotrypsin"/>
</dbReference>
<dbReference type="SMART" id="SM00020">
    <property type="entry name" value="Tryp_SPc"/>
    <property type="match status" value="1"/>
</dbReference>
<dbReference type="Gene3D" id="2.60.20.10">
    <property type="entry name" value="Crystallins"/>
    <property type="match status" value="3"/>
</dbReference>
<comment type="similarity">
    <text evidence="1">Belongs to the beta/gamma-crystallin family.</text>
</comment>
<evidence type="ECO:0000313" key="6">
    <source>
        <dbReference type="Proteomes" id="UP000075635"/>
    </source>
</evidence>
<dbReference type="InterPro" id="IPR009003">
    <property type="entry name" value="Peptidase_S1_PA"/>
</dbReference>
<name>A0A150SMY9_SORCE</name>
<reference evidence="5 6" key="1">
    <citation type="submission" date="2014-02" db="EMBL/GenBank/DDBJ databases">
        <title>The small core and large imbalanced accessory genome model reveals a collaborative survival strategy of Sorangium cellulosum strains in nature.</title>
        <authorList>
            <person name="Han K."/>
            <person name="Peng R."/>
            <person name="Blom J."/>
            <person name="Li Y.-Z."/>
        </authorList>
    </citation>
    <scope>NUCLEOTIDE SEQUENCE [LARGE SCALE GENOMIC DNA]</scope>
    <source>
        <strain evidence="5 6">So0011-07</strain>
    </source>
</reference>
<dbReference type="PRINTS" id="PR00722">
    <property type="entry name" value="CHYMOTRYPSIN"/>
</dbReference>
<dbReference type="GO" id="GO:0004252">
    <property type="term" value="F:serine-type endopeptidase activity"/>
    <property type="evidence" value="ECO:0007669"/>
    <property type="project" value="InterPro"/>
</dbReference>
<dbReference type="GO" id="GO:0006508">
    <property type="term" value="P:proteolysis"/>
    <property type="evidence" value="ECO:0007669"/>
    <property type="project" value="InterPro"/>
</dbReference>
<feature type="domain" description="Beta/gamma crystallin 'Greek key'" evidence="4">
    <location>
        <begin position="389"/>
        <end position="430"/>
    </location>
</feature>
<dbReference type="Pfam" id="PF00089">
    <property type="entry name" value="Trypsin"/>
    <property type="match status" value="1"/>
</dbReference>
<dbReference type="PROSITE" id="PS50240">
    <property type="entry name" value="TRYPSIN_DOM"/>
    <property type="match status" value="1"/>
</dbReference>